<dbReference type="EMBL" id="UYRR01001706">
    <property type="protein sequence ID" value="VDK18885.1"/>
    <property type="molecule type" value="Genomic_DNA"/>
</dbReference>
<name>A0A0M3J2C7_ANISI</name>
<reference evidence="1 2" key="2">
    <citation type="submission" date="2018-11" db="EMBL/GenBank/DDBJ databases">
        <authorList>
            <consortium name="Pathogen Informatics"/>
        </authorList>
    </citation>
    <scope>NUCLEOTIDE SEQUENCE [LARGE SCALE GENOMIC DNA]</scope>
</reference>
<evidence type="ECO:0000313" key="3">
    <source>
        <dbReference type="WBParaSite" id="ASIM_0000168501-mRNA-1"/>
    </source>
</evidence>
<proteinExistence type="predicted"/>
<keyword evidence="2" id="KW-1185">Reference proteome</keyword>
<dbReference type="WBParaSite" id="ASIM_0000168501-mRNA-1">
    <property type="protein sequence ID" value="ASIM_0000168501-mRNA-1"/>
    <property type="gene ID" value="ASIM_0000168501"/>
</dbReference>
<dbReference type="AlphaFoldDB" id="A0A0M3J2C7"/>
<sequence length="56" mass="6766">MVGSTVKLPEEENTPEKRVDRIFKMMDKVQFQKKILQQFHYFKTLSGIPLNFWYVT</sequence>
<dbReference type="OrthoDB" id="191686at2759"/>
<evidence type="ECO:0000313" key="2">
    <source>
        <dbReference type="Proteomes" id="UP000267096"/>
    </source>
</evidence>
<reference evidence="3" key="1">
    <citation type="submission" date="2017-02" db="UniProtKB">
        <authorList>
            <consortium name="WormBaseParasite"/>
        </authorList>
    </citation>
    <scope>IDENTIFICATION</scope>
</reference>
<evidence type="ECO:0000313" key="1">
    <source>
        <dbReference type="EMBL" id="VDK18885.1"/>
    </source>
</evidence>
<accession>A0A0M3J2C7</accession>
<gene>
    <name evidence="1" type="ORF">ASIM_LOCUS1560</name>
</gene>
<protein>
    <submittedName>
        <fullName evidence="1 3">Uncharacterized protein</fullName>
    </submittedName>
</protein>
<dbReference type="Proteomes" id="UP000267096">
    <property type="component" value="Unassembled WGS sequence"/>
</dbReference>
<organism evidence="3">
    <name type="scientific">Anisakis simplex</name>
    <name type="common">Herring worm</name>
    <dbReference type="NCBI Taxonomy" id="6269"/>
    <lineage>
        <taxon>Eukaryota</taxon>
        <taxon>Metazoa</taxon>
        <taxon>Ecdysozoa</taxon>
        <taxon>Nematoda</taxon>
        <taxon>Chromadorea</taxon>
        <taxon>Rhabditida</taxon>
        <taxon>Spirurina</taxon>
        <taxon>Ascaridomorpha</taxon>
        <taxon>Ascaridoidea</taxon>
        <taxon>Anisakidae</taxon>
        <taxon>Anisakis</taxon>
        <taxon>Anisakis simplex complex</taxon>
    </lineage>
</organism>